<dbReference type="Proteomes" id="UP000534286">
    <property type="component" value="Unassembled WGS sequence"/>
</dbReference>
<name>A0A7W7S047_9ACTN</name>
<protein>
    <submittedName>
        <fullName evidence="1">Uncharacterized protein</fullName>
    </submittedName>
</protein>
<evidence type="ECO:0000313" key="1">
    <source>
        <dbReference type="EMBL" id="MBB4940526.1"/>
    </source>
</evidence>
<gene>
    <name evidence="1" type="ORF">FHR32_004903</name>
</gene>
<proteinExistence type="predicted"/>
<dbReference type="EMBL" id="JACHJU010000002">
    <property type="protein sequence ID" value="MBB4940526.1"/>
    <property type="molecule type" value="Genomic_DNA"/>
</dbReference>
<keyword evidence="2" id="KW-1185">Reference proteome</keyword>
<dbReference type="AlphaFoldDB" id="A0A7W7S047"/>
<evidence type="ECO:0000313" key="2">
    <source>
        <dbReference type="Proteomes" id="UP000534286"/>
    </source>
</evidence>
<sequence length="65" mass="7360">MFPKARYGHIDFLGRYAFTPPDAFGRTRTVVKQNWGHRLISGTEAHWHTAANDAGARVRHVREAG</sequence>
<accession>A0A7W7S047</accession>
<reference evidence="1 2" key="1">
    <citation type="submission" date="2020-08" db="EMBL/GenBank/DDBJ databases">
        <title>Sequencing the genomes of 1000 actinobacteria strains.</title>
        <authorList>
            <person name="Klenk H.-P."/>
        </authorList>
    </citation>
    <scope>NUCLEOTIDE SEQUENCE [LARGE SCALE GENOMIC DNA]</scope>
    <source>
        <strain evidence="1 2">DSM 43023</strain>
    </source>
</reference>
<organism evidence="1 2">
    <name type="scientific">Streptosporangium album</name>
    <dbReference type="NCBI Taxonomy" id="47479"/>
    <lineage>
        <taxon>Bacteria</taxon>
        <taxon>Bacillati</taxon>
        <taxon>Actinomycetota</taxon>
        <taxon>Actinomycetes</taxon>
        <taxon>Streptosporangiales</taxon>
        <taxon>Streptosporangiaceae</taxon>
        <taxon>Streptosporangium</taxon>
    </lineage>
</organism>
<comment type="caution">
    <text evidence="1">The sequence shown here is derived from an EMBL/GenBank/DDBJ whole genome shotgun (WGS) entry which is preliminary data.</text>
</comment>